<dbReference type="OrthoDB" id="10253954at2759"/>
<dbReference type="PANTHER" id="PTHR19134:SF531">
    <property type="entry name" value="TYROSINE-PROTEIN PHOSPHATASE LAR"/>
    <property type="match status" value="1"/>
</dbReference>
<dbReference type="EMBL" id="UZAN01047218">
    <property type="protein sequence ID" value="VDP85164.1"/>
    <property type="molecule type" value="Genomic_DNA"/>
</dbReference>
<dbReference type="AlphaFoldDB" id="A0A183AQT3"/>
<dbReference type="InterPro" id="IPR000242">
    <property type="entry name" value="PTP_cat"/>
</dbReference>
<dbReference type="InterPro" id="IPR029021">
    <property type="entry name" value="Prot-tyrosine_phosphatase-like"/>
</dbReference>
<dbReference type="SUPFAM" id="SSF52799">
    <property type="entry name" value="(Phosphotyrosine protein) phosphatases II"/>
    <property type="match status" value="1"/>
</dbReference>
<dbReference type="Pfam" id="PF00102">
    <property type="entry name" value="Y_phosphatase"/>
    <property type="match status" value="2"/>
</dbReference>
<dbReference type="PROSITE" id="PS00383">
    <property type="entry name" value="TYR_PHOSPHATASE_1"/>
    <property type="match status" value="1"/>
</dbReference>
<dbReference type="PANTHER" id="PTHR19134">
    <property type="entry name" value="RECEPTOR-TYPE TYROSINE-PROTEIN PHOSPHATASE"/>
    <property type="match status" value="1"/>
</dbReference>
<keyword evidence="4" id="KW-1185">Reference proteome</keyword>
<dbReference type="InterPro" id="IPR050348">
    <property type="entry name" value="Protein-Tyr_Phosphatase"/>
</dbReference>
<gene>
    <name evidence="3" type="ORF">ECPE_LOCUS9318</name>
</gene>
<dbReference type="InterPro" id="IPR003595">
    <property type="entry name" value="Tyr_Pase_cat"/>
</dbReference>
<sequence length="331" mass="36986">MCDESADRLALEANLGKNRHLDIVPHDANRVALKAVRGVDGSDYINASYIDGYRTRAAYIATQAPLACTLEDFWRMIWETGSCLIVRLESLPSLNDPKSADAPIYWPTIQSARHGFLVIDPIATYTMNSYVLRELRITDTRDGTTRTVRQFDATPTTDAMIEFEPAHGGFGSTRLERLNEPGVKLLDLNDCDPLAASSSPSQTDSLLDASLTNGNSNMNRLRPINANFKQRYQSLCEAMLETVIQVHKTKEHFGMDGPITVHCNLGAGRTGVFLAISLVLQRMRYEGVVDMFQTVKLLRWQRPGLVSTAAEYAFCYATALEYLDAFERYTN</sequence>
<dbReference type="InterPro" id="IPR016130">
    <property type="entry name" value="Tyr_Pase_AS"/>
</dbReference>
<dbReference type="PROSITE" id="PS50056">
    <property type="entry name" value="TYR_PHOSPHATASE_2"/>
    <property type="match status" value="1"/>
</dbReference>
<dbReference type="PROSITE" id="PS50055">
    <property type="entry name" value="TYR_PHOSPHATASE_PTP"/>
    <property type="match status" value="1"/>
</dbReference>
<dbReference type="Gene3D" id="3.90.190.10">
    <property type="entry name" value="Protein tyrosine phosphatase superfamily"/>
    <property type="match status" value="2"/>
</dbReference>
<proteinExistence type="predicted"/>
<protein>
    <submittedName>
        <fullName evidence="5">Protein-tyrosine phosphatase</fullName>
    </submittedName>
</protein>
<dbReference type="InterPro" id="IPR000387">
    <property type="entry name" value="Tyr_Pase_dom"/>
</dbReference>
<evidence type="ECO:0000259" key="2">
    <source>
        <dbReference type="PROSITE" id="PS50056"/>
    </source>
</evidence>
<accession>A0A183AQT3</accession>
<dbReference type="WBParaSite" id="ECPE_0000934601-mRNA-1">
    <property type="protein sequence ID" value="ECPE_0000934601-mRNA-1"/>
    <property type="gene ID" value="ECPE_0000934601"/>
</dbReference>
<organism evidence="5">
    <name type="scientific">Echinostoma caproni</name>
    <dbReference type="NCBI Taxonomy" id="27848"/>
    <lineage>
        <taxon>Eukaryota</taxon>
        <taxon>Metazoa</taxon>
        <taxon>Spiralia</taxon>
        <taxon>Lophotrochozoa</taxon>
        <taxon>Platyhelminthes</taxon>
        <taxon>Trematoda</taxon>
        <taxon>Digenea</taxon>
        <taxon>Plagiorchiida</taxon>
        <taxon>Echinostomata</taxon>
        <taxon>Echinostomatoidea</taxon>
        <taxon>Echinostomatidae</taxon>
        <taxon>Echinostoma</taxon>
    </lineage>
</organism>
<feature type="domain" description="Tyrosine-protein phosphatase" evidence="1">
    <location>
        <begin position="11"/>
        <end position="322"/>
    </location>
</feature>
<dbReference type="PRINTS" id="PR00700">
    <property type="entry name" value="PRTYPHPHTASE"/>
</dbReference>
<reference evidence="3 4" key="2">
    <citation type="submission" date="2018-11" db="EMBL/GenBank/DDBJ databases">
        <authorList>
            <consortium name="Pathogen Informatics"/>
        </authorList>
    </citation>
    <scope>NUCLEOTIDE SEQUENCE [LARGE SCALE GENOMIC DNA]</scope>
    <source>
        <strain evidence="3 4">Egypt</strain>
    </source>
</reference>
<evidence type="ECO:0000259" key="1">
    <source>
        <dbReference type="PROSITE" id="PS50055"/>
    </source>
</evidence>
<feature type="domain" description="Tyrosine specific protein phosphatases" evidence="2">
    <location>
        <begin position="237"/>
        <end position="313"/>
    </location>
</feature>
<dbReference type="SMART" id="SM00194">
    <property type="entry name" value="PTPc"/>
    <property type="match status" value="1"/>
</dbReference>
<evidence type="ECO:0000313" key="4">
    <source>
        <dbReference type="Proteomes" id="UP000272942"/>
    </source>
</evidence>
<dbReference type="Proteomes" id="UP000272942">
    <property type="component" value="Unassembled WGS sequence"/>
</dbReference>
<dbReference type="GO" id="GO:0004725">
    <property type="term" value="F:protein tyrosine phosphatase activity"/>
    <property type="evidence" value="ECO:0007669"/>
    <property type="project" value="InterPro"/>
</dbReference>
<reference evidence="5" key="1">
    <citation type="submission" date="2016-06" db="UniProtKB">
        <authorList>
            <consortium name="WormBaseParasite"/>
        </authorList>
    </citation>
    <scope>IDENTIFICATION</scope>
</reference>
<name>A0A183AQT3_9TREM</name>
<evidence type="ECO:0000313" key="3">
    <source>
        <dbReference type="EMBL" id="VDP85164.1"/>
    </source>
</evidence>
<dbReference type="SMART" id="SM00404">
    <property type="entry name" value="PTPc_motif"/>
    <property type="match status" value="1"/>
</dbReference>
<evidence type="ECO:0000313" key="5">
    <source>
        <dbReference type="WBParaSite" id="ECPE_0000934601-mRNA-1"/>
    </source>
</evidence>